<dbReference type="PANTHER" id="PTHR13980">
    <property type="entry name" value="CDC68 RELATED"/>
    <property type="match status" value="1"/>
</dbReference>
<dbReference type="GO" id="GO:0031491">
    <property type="term" value="F:nucleosome binding"/>
    <property type="evidence" value="ECO:0007669"/>
    <property type="project" value="TreeGrafter"/>
</dbReference>
<dbReference type="Gene3D" id="3.90.230.10">
    <property type="entry name" value="Creatinase/methionine aminopeptidase superfamily"/>
    <property type="match status" value="1"/>
</dbReference>
<dbReference type="Proteomes" id="UP001420932">
    <property type="component" value="Unassembled WGS sequence"/>
</dbReference>
<comment type="subcellular location">
    <subcellularLocation>
        <location evidence="1">Nucleus</location>
    </subcellularLocation>
    <subcellularLocation>
        <location evidence="1">Chromosome</location>
    </subcellularLocation>
</comment>
<dbReference type="GO" id="GO:0006368">
    <property type="term" value="P:transcription elongation by RNA polymerase II"/>
    <property type="evidence" value="ECO:0007669"/>
    <property type="project" value="TreeGrafter"/>
</dbReference>
<sequence length="158" mass="17092">MQKKAYEVLLNAHEAAIASLKPGNKANVVYKSAISIVKRDAPEFVGSFAKTAGTGIGIEFRESVLGLNAKNDRVLMAGMVFNVSLGFQDLQAQTTNIKTEKFSLLLADTVIIGEKLPEVVTSINFKALEDVAYERSKAKDESKSIVGSLLKATLRSEN</sequence>
<dbReference type="InterPro" id="IPR036005">
    <property type="entry name" value="Creatinase/aminopeptidase-like"/>
</dbReference>
<dbReference type="GO" id="GO:0035101">
    <property type="term" value="C:FACT complex"/>
    <property type="evidence" value="ECO:0007669"/>
    <property type="project" value="UniProtKB-UniRule"/>
</dbReference>
<dbReference type="EMBL" id="JBBNAF010000006">
    <property type="protein sequence ID" value="KAK9135383.1"/>
    <property type="molecule type" value="Genomic_DNA"/>
</dbReference>
<feature type="domain" description="Peptidase M24" evidence="2">
    <location>
        <begin position="2"/>
        <end position="113"/>
    </location>
</feature>
<dbReference type="AlphaFoldDB" id="A0AAP0P8T0"/>
<dbReference type="InterPro" id="IPR000994">
    <property type="entry name" value="Pept_M24"/>
</dbReference>
<dbReference type="PANTHER" id="PTHR13980:SF15">
    <property type="entry name" value="FACT COMPLEX SUBUNIT SPT16"/>
    <property type="match status" value="1"/>
</dbReference>
<keyword evidence="1" id="KW-0539">Nucleus</keyword>
<keyword evidence="1" id="KW-0234">DNA repair</keyword>
<comment type="subunit">
    <text evidence="1">Component of the FACT complex.</text>
</comment>
<dbReference type="GO" id="GO:0006281">
    <property type="term" value="P:DNA repair"/>
    <property type="evidence" value="ECO:0007669"/>
    <property type="project" value="UniProtKB-UniRule"/>
</dbReference>
<evidence type="ECO:0000256" key="1">
    <source>
        <dbReference type="RuleBase" id="RU367052"/>
    </source>
</evidence>
<keyword evidence="1" id="KW-0804">Transcription</keyword>
<accession>A0AAP0P8T0</accession>
<keyword evidence="1" id="KW-0227">DNA damage</keyword>
<gene>
    <name evidence="3" type="ORF">Syun_014713</name>
</gene>
<dbReference type="InterPro" id="IPR040258">
    <property type="entry name" value="Spt16"/>
</dbReference>
<evidence type="ECO:0000313" key="3">
    <source>
        <dbReference type="EMBL" id="KAK9135383.1"/>
    </source>
</evidence>
<name>A0AAP0P8T0_9MAGN</name>
<dbReference type="SUPFAM" id="SSF55920">
    <property type="entry name" value="Creatinase/aminopeptidase"/>
    <property type="match status" value="1"/>
</dbReference>
<comment type="caution">
    <text evidence="3">The sequence shown here is derived from an EMBL/GenBank/DDBJ whole genome shotgun (WGS) entry which is preliminary data.</text>
</comment>
<keyword evidence="4" id="KW-1185">Reference proteome</keyword>
<organism evidence="3 4">
    <name type="scientific">Stephania yunnanensis</name>
    <dbReference type="NCBI Taxonomy" id="152371"/>
    <lineage>
        <taxon>Eukaryota</taxon>
        <taxon>Viridiplantae</taxon>
        <taxon>Streptophyta</taxon>
        <taxon>Embryophyta</taxon>
        <taxon>Tracheophyta</taxon>
        <taxon>Spermatophyta</taxon>
        <taxon>Magnoliopsida</taxon>
        <taxon>Ranunculales</taxon>
        <taxon>Menispermaceae</taxon>
        <taxon>Menispermoideae</taxon>
        <taxon>Cissampelideae</taxon>
        <taxon>Stephania</taxon>
    </lineage>
</organism>
<keyword evidence="1" id="KW-0235">DNA replication</keyword>
<dbReference type="GO" id="GO:0006260">
    <property type="term" value="P:DNA replication"/>
    <property type="evidence" value="ECO:0007669"/>
    <property type="project" value="UniProtKB-KW"/>
</dbReference>
<dbReference type="Pfam" id="PF00557">
    <property type="entry name" value="Peptidase_M24"/>
    <property type="match status" value="1"/>
</dbReference>
<keyword evidence="1" id="KW-0805">Transcription regulation</keyword>
<proteinExistence type="inferred from homology"/>
<evidence type="ECO:0000259" key="2">
    <source>
        <dbReference type="Pfam" id="PF00557"/>
    </source>
</evidence>
<protein>
    <recommendedName>
        <fullName evidence="1">FACT complex subunit</fullName>
    </recommendedName>
</protein>
<keyword evidence="1" id="KW-0158">Chromosome</keyword>
<comment type="similarity">
    <text evidence="1">Belongs to the peptidase M24 family. SPT16 subfamily.</text>
</comment>
<comment type="function">
    <text evidence="1">Component of the FACT complex, a general chromatin factor that acts to reorganize nucleosomes. The FACT complex is involved in multiple processes that require DNA as a template such as mRNA elongation, DNA replication and DNA repair. During transcription elongation the FACT complex acts as a histone chaperone that both destabilizes and restores nucleosomal structure. It facilitates the passage of RNA polymerase II and transcription by promoting the dissociation of one histone H2A-H2B dimer from the nucleosome, then subsequently promotes the reestablishment of the nucleosome following the passage of RNA polymerase II.</text>
</comment>
<evidence type="ECO:0000313" key="4">
    <source>
        <dbReference type="Proteomes" id="UP001420932"/>
    </source>
</evidence>
<reference evidence="3 4" key="1">
    <citation type="submission" date="2024-01" db="EMBL/GenBank/DDBJ databases">
        <title>Genome assemblies of Stephania.</title>
        <authorList>
            <person name="Yang L."/>
        </authorList>
    </citation>
    <scope>NUCLEOTIDE SEQUENCE [LARGE SCALE GENOMIC DNA]</scope>
    <source>
        <strain evidence="3">YNDBR</strain>
        <tissue evidence="3">Leaf</tissue>
    </source>
</reference>